<dbReference type="Proteomes" id="UP000223759">
    <property type="component" value="Unassembled WGS sequence"/>
</dbReference>
<dbReference type="AlphaFoldDB" id="A0A1R3VXB3"/>
<name>A0A1R3VXB3_9GAMM</name>
<dbReference type="STRING" id="233100.SAMN05216526_1160"/>
<feature type="repeat" description="TPR" evidence="1">
    <location>
        <begin position="18"/>
        <end position="51"/>
    </location>
</feature>
<protein>
    <submittedName>
        <fullName evidence="2">Tetratricopeptide repeat-containing protein</fullName>
    </submittedName>
</protein>
<gene>
    <name evidence="2" type="ORF">SAMN05216526_1160</name>
</gene>
<dbReference type="Pfam" id="PF13428">
    <property type="entry name" value="TPR_14"/>
    <property type="match status" value="1"/>
</dbReference>
<reference evidence="2 3" key="1">
    <citation type="submission" date="2017-01" db="EMBL/GenBank/DDBJ databases">
        <authorList>
            <person name="Mah S.A."/>
            <person name="Swanson W.J."/>
            <person name="Moy G.W."/>
            <person name="Vacquier V.D."/>
        </authorList>
    </citation>
    <scope>NUCLEOTIDE SEQUENCE [LARGE SCALE GENOMIC DNA]</scope>
    <source>
        <strain evidence="2 3">M9</strain>
    </source>
</reference>
<dbReference type="EMBL" id="FTPK01000002">
    <property type="protein sequence ID" value="SIT69782.1"/>
    <property type="molecule type" value="Genomic_DNA"/>
</dbReference>
<dbReference type="OrthoDB" id="8421013at2"/>
<accession>A0A1R3VXB3</accession>
<evidence type="ECO:0000313" key="3">
    <source>
        <dbReference type="Proteomes" id="UP000223759"/>
    </source>
</evidence>
<dbReference type="SUPFAM" id="SSF48452">
    <property type="entry name" value="TPR-like"/>
    <property type="match status" value="1"/>
</dbReference>
<dbReference type="InterPro" id="IPR011990">
    <property type="entry name" value="TPR-like_helical_dom_sf"/>
</dbReference>
<keyword evidence="1" id="KW-0802">TPR repeat</keyword>
<proteinExistence type="predicted"/>
<dbReference type="SMART" id="SM00028">
    <property type="entry name" value="TPR"/>
    <property type="match status" value="2"/>
</dbReference>
<dbReference type="RefSeq" id="WP_076755558.1">
    <property type="nucleotide sequence ID" value="NZ_CP023018.1"/>
</dbReference>
<evidence type="ECO:0000313" key="2">
    <source>
        <dbReference type="EMBL" id="SIT69782.1"/>
    </source>
</evidence>
<keyword evidence="3" id="KW-1185">Reference proteome</keyword>
<dbReference type="InterPro" id="IPR019734">
    <property type="entry name" value="TPR_rpt"/>
</dbReference>
<evidence type="ECO:0000256" key="1">
    <source>
        <dbReference type="PROSITE-ProRule" id="PRU00339"/>
    </source>
</evidence>
<sequence>MNPIDRFKAMLEAGQDNALLRLTLGNAYLAQGQAADAVLHLRAAVTQDPHYSAAWKALGKALEDTQALADASDAYAQGVAVAQQRGDLQAAREMQVFHKRVLKKLEQEPPTNA</sequence>
<organism evidence="2 3">
    <name type="scientific">Ectothiorhodosinus mongolicus</name>
    <dbReference type="NCBI Taxonomy" id="233100"/>
    <lineage>
        <taxon>Bacteria</taxon>
        <taxon>Pseudomonadati</taxon>
        <taxon>Pseudomonadota</taxon>
        <taxon>Gammaproteobacteria</taxon>
        <taxon>Chromatiales</taxon>
        <taxon>Ectothiorhodospiraceae</taxon>
        <taxon>Ectothiorhodosinus</taxon>
    </lineage>
</organism>
<dbReference type="PROSITE" id="PS50005">
    <property type="entry name" value="TPR"/>
    <property type="match status" value="1"/>
</dbReference>
<dbReference type="Gene3D" id="1.25.40.10">
    <property type="entry name" value="Tetratricopeptide repeat domain"/>
    <property type="match status" value="1"/>
</dbReference>